<keyword evidence="1" id="KW-0812">Transmembrane</keyword>
<evidence type="ECO:0000313" key="4">
    <source>
        <dbReference type="Proteomes" id="UP001319861"/>
    </source>
</evidence>
<evidence type="ECO:0000256" key="1">
    <source>
        <dbReference type="SAM" id="Phobius"/>
    </source>
</evidence>
<dbReference type="InterPro" id="IPR006073">
    <property type="entry name" value="GTP-bd"/>
</dbReference>
<organism evidence="3 4">
    <name type="scientific">Sinomonas cyclohexanicum</name>
    <name type="common">Corynebacterium cyclohexanicum</name>
    <dbReference type="NCBI Taxonomy" id="322009"/>
    <lineage>
        <taxon>Bacteria</taxon>
        <taxon>Bacillati</taxon>
        <taxon>Actinomycetota</taxon>
        <taxon>Actinomycetes</taxon>
        <taxon>Micrococcales</taxon>
        <taxon>Micrococcaceae</taxon>
        <taxon>Sinomonas</taxon>
    </lineage>
</organism>
<proteinExistence type="predicted"/>
<name>A0ABN6FIS0_SINCY</name>
<dbReference type="SUPFAM" id="SSF52540">
    <property type="entry name" value="P-loop containing nucleoside triphosphate hydrolases"/>
    <property type="match status" value="1"/>
</dbReference>
<dbReference type="PANTHER" id="PTHR42698">
    <property type="entry name" value="GTPASE ERA"/>
    <property type="match status" value="1"/>
</dbReference>
<reference evidence="3 4" key="1">
    <citation type="journal article" date="2021" name="J. Biosci. Bioeng.">
        <title>Identification and characterization of a chc gene cluster responsible for the aromatization pathway of cyclohexanecarboxylate degradation in Sinomonas cyclohexanicum ATCC 51369.</title>
        <authorList>
            <person name="Yamamoto T."/>
            <person name="Hasegawa Y."/>
            <person name="Lau P.C.K."/>
            <person name="Iwaki H."/>
        </authorList>
    </citation>
    <scope>NUCLEOTIDE SEQUENCE [LARGE SCALE GENOMIC DNA]</scope>
    <source>
        <strain evidence="3 4">ATCC 51369</strain>
    </source>
</reference>
<gene>
    <name evidence="3" type="ORF">SCMU_24130</name>
</gene>
<dbReference type="EMBL" id="AP024525">
    <property type="protein sequence ID" value="BCT76571.1"/>
    <property type="molecule type" value="Genomic_DNA"/>
</dbReference>
<dbReference type="Pfam" id="PF01926">
    <property type="entry name" value="MMR_HSR1"/>
    <property type="match status" value="1"/>
</dbReference>
<dbReference type="RefSeq" id="WP_229229376.1">
    <property type="nucleotide sequence ID" value="NZ_AP024525.1"/>
</dbReference>
<sequence length="538" mass="56585">MSRHRGKSTATRLDERLEALDTARGLAEGVLPEEDLRFAYGVLDRASSRRSLSADHTVVGFFGATGSGKSSLFNAVLGETVATAAATRPTTSEPLAAVWGPDGSGPLLDWLGVGRRHEAAPVEGFADDSSGIIVLDLPDFDSTEAAHRAIVERLVGMVDVLVWVLDPQKYADDALHSGFLAPLRGRDAVTLAVLNQIDRLDDADRPDVLDSLRALLASEGLGGIEVIQASARTGEGVPAVRAALKRVAAGRQAASERLSGEVAAAASRLAEASGDGEPVGVRSGASRRLAEELAAAANVPLVVEAVRVHTGREAAAHTGWPLTRWVRRLGRDPLVRLGLARPGASARVNRTSLPAPSAAERARTDAAVRDFADAASEGASGPWRAAIRSAARDGRERLPDALDQAVAGTDLGAGGRSWWWPLANVLQWLALLTALGGAGWLGVLAVIGYLQMPVPEVPRVQGWPIPTLMVIGGILLGIVLALVLAPFAALSARRRAARVRRKLTSSVRAVAETEVVVPVQEAIERRTRFAAAVVRARG</sequence>
<accession>A0ABN6FIS0</accession>
<dbReference type="Gene3D" id="3.40.50.300">
    <property type="entry name" value="P-loop containing nucleotide triphosphate hydrolases"/>
    <property type="match status" value="1"/>
</dbReference>
<dbReference type="PANTHER" id="PTHR42698:SF1">
    <property type="entry name" value="GTPASE ERA, MITOCHONDRIAL"/>
    <property type="match status" value="1"/>
</dbReference>
<dbReference type="Proteomes" id="UP001319861">
    <property type="component" value="Chromosome"/>
</dbReference>
<feature type="transmembrane region" description="Helical" evidence="1">
    <location>
        <begin position="470"/>
        <end position="492"/>
    </location>
</feature>
<keyword evidence="1" id="KW-0472">Membrane</keyword>
<dbReference type="InterPro" id="IPR027417">
    <property type="entry name" value="P-loop_NTPase"/>
</dbReference>
<evidence type="ECO:0000313" key="3">
    <source>
        <dbReference type="EMBL" id="BCT76571.1"/>
    </source>
</evidence>
<protein>
    <recommendedName>
        <fullName evidence="2">G domain-containing protein</fullName>
    </recommendedName>
</protein>
<feature type="transmembrane region" description="Helical" evidence="1">
    <location>
        <begin position="425"/>
        <end position="450"/>
    </location>
</feature>
<evidence type="ECO:0000259" key="2">
    <source>
        <dbReference type="Pfam" id="PF01926"/>
    </source>
</evidence>
<dbReference type="InterPro" id="IPR005662">
    <property type="entry name" value="GTPase_Era-like"/>
</dbReference>
<keyword evidence="4" id="KW-1185">Reference proteome</keyword>
<feature type="domain" description="G" evidence="2">
    <location>
        <begin position="59"/>
        <end position="172"/>
    </location>
</feature>
<keyword evidence="1" id="KW-1133">Transmembrane helix</keyword>